<comment type="subcellular location">
    <subcellularLocation>
        <location evidence="2">Cell membrane</location>
        <topology evidence="2">Multi-pass membrane protein</topology>
    </subcellularLocation>
    <subcellularLocation>
        <location evidence="1">Cell projection</location>
        <location evidence="1">Cilium membrane</location>
    </subcellularLocation>
</comment>
<keyword evidence="4" id="KW-1003">Cell membrane</keyword>
<dbReference type="InterPro" id="IPR000276">
    <property type="entry name" value="GPCR_Rhodpsn"/>
</dbReference>
<organism evidence="17 18">
    <name type="scientific">Desmophyllum pertusum</name>
    <dbReference type="NCBI Taxonomy" id="174260"/>
    <lineage>
        <taxon>Eukaryota</taxon>
        <taxon>Metazoa</taxon>
        <taxon>Cnidaria</taxon>
        <taxon>Anthozoa</taxon>
        <taxon>Hexacorallia</taxon>
        <taxon>Scleractinia</taxon>
        <taxon>Caryophylliina</taxon>
        <taxon>Caryophylliidae</taxon>
        <taxon>Desmophyllum</taxon>
    </lineage>
</organism>
<keyword evidence="13" id="KW-0807">Transducer</keyword>
<evidence type="ECO:0000256" key="5">
    <source>
        <dbReference type="ARBA" id="ARBA00022692"/>
    </source>
</evidence>
<evidence type="ECO:0000256" key="3">
    <source>
        <dbReference type="ARBA" id="ARBA00022473"/>
    </source>
</evidence>
<dbReference type="InterPro" id="IPR017452">
    <property type="entry name" value="GPCR_Rhodpsn_7TM"/>
</dbReference>
<protein>
    <submittedName>
        <fullName evidence="17">Melatonin- receptor</fullName>
    </submittedName>
</protein>
<proteinExistence type="predicted"/>
<keyword evidence="10" id="KW-1015">Disulfide bond</keyword>
<dbReference type="Gene3D" id="1.20.1070.10">
    <property type="entry name" value="Rhodopsin 7-helix transmembrane proteins"/>
    <property type="match status" value="1"/>
</dbReference>
<evidence type="ECO:0000256" key="7">
    <source>
        <dbReference type="ARBA" id="ARBA00023040"/>
    </source>
</evidence>
<evidence type="ECO:0000259" key="16">
    <source>
        <dbReference type="PROSITE" id="PS50262"/>
    </source>
</evidence>
<feature type="domain" description="G-protein coupled receptors family 1 profile" evidence="16">
    <location>
        <begin position="71"/>
        <end position="209"/>
    </location>
</feature>
<keyword evidence="11 17" id="KW-0675">Receptor</keyword>
<feature type="transmembrane region" description="Helical" evidence="15">
    <location>
        <begin position="60"/>
        <end position="80"/>
    </location>
</feature>
<dbReference type="PRINTS" id="PR00237">
    <property type="entry name" value="GPCRRHODOPSN"/>
</dbReference>
<evidence type="ECO:0000256" key="10">
    <source>
        <dbReference type="ARBA" id="ARBA00023157"/>
    </source>
</evidence>
<sequence length="209" mass="23368">MIDVVVYTSLFPKASAQINRNVHSFLSSVGREAQEMENRSDNSMILNSRDTFTVAIEGGLILLINFAAFTGNLLMCYVMYKKQRFHTTANAFLVSLAMCYMFTACLVMPFTVGSLVAGKWPFGQVLCDIHGFVFLTLPWVSLLTLTIMAASRYSKVARLAFHNKWFSLNRSIGMIITIWLLVVVVLIVPITFGSATFQFLQKDPSVPCP</sequence>
<keyword evidence="9 15" id="KW-0472">Membrane</keyword>
<keyword evidence="12" id="KW-0325">Glycoprotein</keyword>
<reference evidence="17" key="1">
    <citation type="submission" date="2023-01" db="EMBL/GenBank/DDBJ databases">
        <title>Genome assembly of the deep-sea coral Lophelia pertusa.</title>
        <authorList>
            <person name="Herrera S."/>
            <person name="Cordes E."/>
        </authorList>
    </citation>
    <scope>NUCLEOTIDE SEQUENCE</scope>
    <source>
        <strain evidence="17">USNM1676648</strain>
        <tissue evidence="17">Polyp</tissue>
    </source>
</reference>
<evidence type="ECO:0000256" key="2">
    <source>
        <dbReference type="ARBA" id="ARBA00004651"/>
    </source>
</evidence>
<evidence type="ECO:0000256" key="14">
    <source>
        <dbReference type="ARBA" id="ARBA00023273"/>
    </source>
</evidence>
<dbReference type="GO" id="GO:0004930">
    <property type="term" value="F:G protein-coupled receptor activity"/>
    <property type="evidence" value="ECO:0007669"/>
    <property type="project" value="UniProtKB-KW"/>
</dbReference>
<dbReference type="Pfam" id="PF00001">
    <property type="entry name" value="7tm_1"/>
    <property type="match status" value="1"/>
</dbReference>
<dbReference type="AlphaFoldDB" id="A0A9X0D851"/>
<dbReference type="CDD" id="cd00637">
    <property type="entry name" value="7tm_classA_rhodopsin-like"/>
    <property type="match status" value="1"/>
</dbReference>
<keyword evidence="14" id="KW-0966">Cell projection</keyword>
<evidence type="ECO:0000256" key="9">
    <source>
        <dbReference type="ARBA" id="ARBA00023136"/>
    </source>
</evidence>
<gene>
    <name evidence="17" type="primary">GPR50_12</name>
    <name evidence="17" type="ORF">OS493_033244</name>
</gene>
<dbReference type="SUPFAM" id="SSF81321">
    <property type="entry name" value="Family A G protein-coupled receptor-like"/>
    <property type="match status" value="1"/>
</dbReference>
<keyword evidence="3" id="KW-0217">Developmental protein</keyword>
<dbReference type="Proteomes" id="UP001163046">
    <property type="component" value="Unassembled WGS sequence"/>
</dbReference>
<dbReference type="PANTHER" id="PTHR22752:SF10">
    <property type="entry name" value="G-PROTEIN COUPLED RECEPTOR 161"/>
    <property type="match status" value="1"/>
</dbReference>
<evidence type="ECO:0000256" key="11">
    <source>
        <dbReference type="ARBA" id="ARBA00023170"/>
    </source>
</evidence>
<feature type="transmembrane region" description="Helical" evidence="15">
    <location>
        <begin position="129"/>
        <end position="150"/>
    </location>
</feature>
<keyword evidence="7" id="KW-0297">G-protein coupled receptor</keyword>
<feature type="transmembrane region" description="Helical" evidence="15">
    <location>
        <begin position="92"/>
        <end position="117"/>
    </location>
</feature>
<feature type="transmembrane region" description="Helical" evidence="15">
    <location>
        <begin position="171"/>
        <end position="192"/>
    </location>
</feature>
<keyword evidence="18" id="KW-1185">Reference proteome</keyword>
<evidence type="ECO:0000256" key="12">
    <source>
        <dbReference type="ARBA" id="ARBA00023180"/>
    </source>
</evidence>
<accession>A0A9X0D851</accession>
<keyword evidence="8" id="KW-0969">Cilium</keyword>
<evidence type="ECO:0000313" key="17">
    <source>
        <dbReference type="EMBL" id="KAJ7389158.1"/>
    </source>
</evidence>
<evidence type="ECO:0000256" key="4">
    <source>
        <dbReference type="ARBA" id="ARBA00022475"/>
    </source>
</evidence>
<keyword evidence="6 15" id="KW-1133">Transmembrane helix</keyword>
<dbReference type="EMBL" id="MU825439">
    <property type="protein sequence ID" value="KAJ7389158.1"/>
    <property type="molecule type" value="Genomic_DNA"/>
</dbReference>
<evidence type="ECO:0000256" key="1">
    <source>
        <dbReference type="ARBA" id="ARBA00004309"/>
    </source>
</evidence>
<evidence type="ECO:0000256" key="15">
    <source>
        <dbReference type="SAM" id="Phobius"/>
    </source>
</evidence>
<dbReference type="GO" id="GO:0005768">
    <property type="term" value="C:endosome"/>
    <property type="evidence" value="ECO:0007669"/>
    <property type="project" value="TreeGrafter"/>
</dbReference>
<dbReference type="PANTHER" id="PTHR22752">
    <property type="entry name" value="G PROTEIN-COUPLED RECEPTOR"/>
    <property type="match status" value="1"/>
</dbReference>
<dbReference type="PROSITE" id="PS50262">
    <property type="entry name" value="G_PROTEIN_RECEP_F1_2"/>
    <property type="match status" value="1"/>
</dbReference>
<dbReference type="OrthoDB" id="9824700at2759"/>
<evidence type="ECO:0000256" key="13">
    <source>
        <dbReference type="ARBA" id="ARBA00023224"/>
    </source>
</evidence>
<dbReference type="GO" id="GO:0060170">
    <property type="term" value="C:ciliary membrane"/>
    <property type="evidence" value="ECO:0007669"/>
    <property type="project" value="UniProtKB-SubCell"/>
</dbReference>
<evidence type="ECO:0000256" key="6">
    <source>
        <dbReference type="ARBA" id="ARBA00022989"/>
    </source>
</evidence>
<comment type="caution">
    <text evidence="17">The sequence shown here is derived from an EMBL/GenBank/DDBJ whole genome shotgun (WGS) entry which is preliminary data.</text>
</comment>
<evidence type="ECO:0000256" key="8">
    <source>
        <dbReference type="ARBA" id="ARBA00023069"/>
    </source>
</evidence>
<evidence type="ECO:0000313" key="18">
    <source>
        <dbReference type="Proteomes" id="UP001163046"/>
    </source>
</evidence>
<name>A0A9X0D851_9CNID</name>
<keyword evidence="5 15" id="KW-0812">Transmembrane</keyword>